<comment type="subcellular location">
    <subcellularLocation>
        <location evidence="3">Cytoplasm</location>
    </subcellularLocation>
</comment>
<protein>
    <recommendedName>
        <fullName evidence="3">Ribosome maturation factor RimP</fullName>
    </recommendedName>
</protein>
<feature type="domain" description="Ribosome maturation factor RimP C-terminal" evidence="5">
    <location>
        <begin position="90"/>
        <end position="159"/>
    </location>
</feature>
<evidence type="ECO:0000259" key="4">
    <source>
        <dbReference type="Pfam" id="PF02576"/>
    </source>
</evidence>
<comment type="function">
    <text evidence="3">Required for maturation of 30S ribosomal subunits.</text>
</comment>
<organism evidence="6 7">
    <name type="scientific">Longimicrobium terrae</name>
    <dbReference type="NCBI Taxonomy" id="1639882"/>
    <lineage>
        <taxon>Bacteria</taxon>
        <taxon>Pseudomonadati</taxon>
        <taxon>Gemmatimonadota</taxon>
        <taxon>Longimicrobiia</taxon>
        <taxon>Longimicrobiales</taxon>
        <taxon>Longimicrobiaceae</taxon>
        <taxon>Longimicrobium</taxon>
    </lineage>
</organism>
<gene>
    <name evidence="3" type="primary">rimP</name>
    <name evidence="6" type="ORF">HNQ61_005693</name>
</gene>
<keyword evidence="1 3" id="KW-0963">Cytoplasm</keyword>
<dbReference type="PANTHER" id="PTHR33867:SF1">
    <property type="entry name" value="RIBOSOME MATURATION FACTOR RIMP"/>
    <property type="match status" value="1"/>
</dbReference>
<dbReference type="InterPro" id="IPR036847">
    <property type="entry name" value="RimP_C_sf"/>
</dbReference>
<dbReference type="SUPFAM" id="SSF74942">
    <property type="entry name" value="YhbC-like, C-terminal domain"/>
    <property type="match status" value="1"/>
</dbReference>
<comment type="similarity">
    <text evidence="3">Belongs to the RimP family.</text>
</comment>
<dbReference type="HAMAP" id="MF_01077">
    <property type="entry name" value="RimP"/>
    <property type="match status" value="1"/>
</dbReference>
<keyword evidence="7" id="KW-1185">Reference proteome</keyword>
<keyword evidence="2 3" id="KW-0690">Ribosome biogenesis</keyword>
<evidence type="ECO:0000256" key="3">
    <source>
        <dbReference type="HAMAP-Rule" id="MF_01077"/>
    </source>
</evidence>
<feature type="domain" description="Ribosome maturation factor RimP N-terminal" evidence="4">
    <location>
        <begin position="10"/>
        <end position="87"/>
    </location>
</feature>
<dbReference type="EMBL" id="JACHIA010000036">
    <property type="protein sequence ID" value="MBB6074012.1"/>
    <property type="molecule type" value="Genomic_DNA"/>
</dbReference>
<dbReference type="AlphaFoldDB" id="A0A841H7Y6"/>
<dbReference type="GO" id="GO:0006412">
    <property type="term" value="P:translation"/>
    <property type="evidence" value="ECO:0007669"/>
    <property type="project" value="TreeGrafter"/>
</dbReference>
<dbReference type="InterPro" id="IPR028998">
    <property type="entry name" value="RimP_C"/>
</dbReference>
<evidence type="ECO:0000259" key="5">
    <source>
        <dbReference type="Pfam" id="PF17384"/>
    </source>
</evidence>
<sequence length="165" mass="18572">MADETLSRELEPRVEALGFELVELEQAGSKQRPILRLSIDRPDSKAGEPGVSLEDCTVVSRALEPWLDQREGLSDRYVLEVSSPGVERPLVRPRDWERFAGAVITVRGRDTLAGRARRLEGTLLGLRGENQDTVALRIGDEDVEIPLGDIERGNLVYRWERGQKR</sequence>
<dbReference type="InterPro" id="IPR035956">
    <property type="entry name" value="RimP_N_sf"/>
</dbReference>
<dbReference type="RefSeq" id="WP_170036367.1">
    <property type="nucleotide sequence ID" value="NZ_JABDTL010000002.1"/>
</dbReference>
<name>A0A841H7Y6_9BACT</name>
<comment type="caution">
    <text evidence="6">The sequence shown here is derived from an EMBL/GenBank/DDBJ whole genome shotgun (WGS) entry which is preliminary data.</text>
</comment>
<reference evidence="6 7" key="1">
    <citation type="submission" date="2020-08" db="EMBL/GenBank/DDBJ databases">
        <title>Genomic Encyclopedia of Type Strains, Phase IV (KMG-IV): sequencing the most valuable type-strain genomes for metagenomic binning, comparative biology and taxonomic classification.</title>
        <authorList>
            <person name="Goeker M."/>
        </authorList>
    </citation>
    <scope>NUCLEOTIDE SEQUENCE [LARGE SCALE GENOMIC DNA]</scope>
    <source>
        <strain evidence="6 7">DSM 29007</strain>
    </source>
</reference>
<dbReference type="Pfam" id="PF02576">
    <property type="entry name" value="RimP_N"/>
    <property type="match status" value="1"/>
</dbReference>
<evidence type="ECO:0000256" key="2">
    <source>
        <dbReference type="ARBA" id="ARBA00022517"/>
    </source>
</evidence>
<evidence type="ECO:0000256" key="1">
    <source>
        <dbReference type="ARBA" id="ARBA00022490"/>
    </source>
</evidence>
<dbReference type="InterPro" id="IPR028989">
    <property type="entry name" value="RimP_N"/>
</dbReference>
<dbReference type="PANTHER" id="PTHR33867">
    <property type="entry name" value="RIBOSOME MATURATION FACTOR RIMP"/>
    <property type="match status" value="1"/>
</dbReference>
<dbReference type="SUPFAM" id="SSF75420">
    <property type="entry name" value="YhbC-like, N-terminal domain"/>
    <property type="match status" value="1"/>
</dbReference>
<evidence type="ECO:0000313" key="7">
    <source>
        <dbReference type="Proteomes" id="UP000582837"/>
    </source>
</evidence>
<dbReference type="Pfam" id="PF17384">
    <property type="entry name" value="DUF150_C"/>
    <property type="match status" value="1"/>
</dbReference>
<dbReference type="Proteomes" id="UP000582837">
    <property type="component" value="Unassembled WGS sequence"/>
</dbReference>
<dbReference type="InterPro" id="IPR003728">
    <property type="entry name" value="Ribosome_maturation_RimP"/>
</dbReference>
<dbReference type="GO" id="GO:0005829">
    <property type="term" value="C:cytosol"/>
    <property type="evidence" value="ECO:0007669"/>
    <property type="project" value="TreeGrafter"/>
</dbReference>
<proteinExistence type="inferred from homology"/>
<accession>A0A841H7Y6</accession>
<dbReference type="GO" id="GO:0000028">
    <property type="term" value="P:ribosomal small subunit assembly"/>
    <property type="evidence" value="ECO:0007669"/>
    <property type="project" value="TreeGrafter"/>
</dbReference>
<dbReference type="Gene3D" id="3.30.300.70">
    <property type="entry name" value="RimP-like superfamily, N-terminal"/>
    <property type="match status" value="1"/>
</dbReference>
<dbReference type="CDD" id="cd01734">
    <property type="entry name" value="YlxS_C"/>
    <property type="match status" value="1"/>
</dbReference>
<evidence type="ECO:0000313" key="6">
    <source>
        <dbReference type="EMBL" id="MBB6074012.1"/>
    </source>
</evidence>